<keyword evidence="3" id="KW-1185">Reference proteome</keyword>
<comment type="caution">
    <text evidence="2">The sequence shown here is derived from an EMBL/GenBank/DDBJ whole genome shotgun (WGS) entry which is preliminary data.</text>
</comment>
<protein>
    <submittedName>
        <fullName evidence="2">Uncharacterized protein</fullName>
    </submittedName>
</protein>
<sequence length="501" mass="58044">MKDIIHTRNSVKKRNRLSGKSDDFRPEDLVISDEEVFESKYSKSPTSFSKNGSTEETVQTPLPSIDRYQTSVEDHVCIDQEIPPKLELHNKLQDEIQKNYKDLQTKLSLEFQEKMREWEKMKHFSSNSATSSGAVATGFNLSPEELKEQAFKKKMEEWEKIKGHPKHNMQLQSEEHLPLEFRKKLQEWQRIKKGLVKEDAPSNSNSQKKKLGEWPKWKSVSVQRTDVSPTEQQPLSEDFIRKLEAWKQIKSHSYSASEEDKRGNKTPSPKLCRKDGGSSRQSKKVKEQTEKELQWFEKELTKIEREKQRLERERQKFLEREERLTKLRKSVMADNKQNILVQTPSGFYRFEGISRKFTQKLYEWEKAQGIAPEASTFALLSNCYVPTINSNGKYELQSRLVKSKSADSVMNSDLNLTHPLLSQQPSSLSLNDVDNLENELNKAASSEPELLTATAVLDDDEPEAVIVEVEDIIEETAAPLFSFVEKKHTPVYQQQETSCNW</sequence>
<feature type="region of interest" description="Disordered" evidence="1">
    <location>
        <begin position="251"/>
        <end position="288"/>
    </location>
</feature>
<feature type="region of interest" description="Disordered" evidence="1">
    <location>
        <begin position="40"/>
        <end position="64"/>
    </location>
</feature>
<accession>A0A0T6B9F4</accession>
<name>A0A0T6B9F4_9SCAR</name>
<dbReference type="EMBL" id="LJIG01002979">
    <property type="protein sequence ID" value="KRT83961.1"/>
    <property type="molecule type" value="Genomic_DNA"/>
</dbReference>
<gene>
    <name evidence="2" type="ORF">AMK59_738</name>
</gene>
<feature type="compositionally biased region" description="Polar residues" evidence="1">
    <location>
        <begin position="220"/>
        <end position="234"/>
    </location>
</feature>
<evidence type="ECO:0000313" key="2">
    <source>
        <dbReference type="EMBL" id="KRT83961.1"/>
    </source>
</evidence>
<feature type="region of interest" description="Disordered" evidence="1">
    <location>
        <begin position="1"/>
        <end position="24"/>
    </location>
</feature>
<feature type="region of interest" description="Disordered" evidence="1">
    <location>
        <begin position="194"/>
        <end position="234"/>
    </location>
</feature>
<evidence type="ECO:0000313" key="3">
    <source>
        <dbReference type="Proteomes" id="UP000051574"/>
    </source>
</evidence>
<evidence type="ECO:0000256" key="1">
    <source>
        <dbReference type="SAM" id="MobiDB-lite"/>
    </source>
</evidence>
<reference evidence="2 3" key="1">
    <citation type="submission" date="2015-09" db="EMBL/GenBank/DDBJ databases">
        <title>Draft genome of the scarab beetle Oryctes borbonicus.</title>
        <authorList>
            <person name="Meyer J.M."/>
            <person name="Markov G.V."/>
            <person name="Baskaran P."/>
            <person name="Herrmann M."/>
            <person name="Sommer R.J."/>
            <person name="Roedelsperger C."/>
        </authorList>
    </citation>
    <scope>NUCLEOTIDE SEQUENCE [LARGE SCALE GENOMIC DNA]</scope>
    <source>
        <strain evidence="2">OB123</strain>
        <tissue evidence="2">Whole animal</tissue>
    </source>
</reference>
<dbReference type="OrthoDB" id="8191083at2759"/>
<dbReference type="AlphaFoldDB" id="A0A0T6B9F4"/>
<dbReference type="Proteomes" id="UP000051574">
    <property type="component" value="Unassembled WGS sequence"/>
</dbReference>
<proteinExistence type="predicted"/>
<feature type="compositionally biased region" description="Polar residues" evidence="1">
    <location>
        <begin position="42"/>
        <end position="64"/>
    </location>
</feature>
<organism evidence="2 3">
    <name type="scientific">Oryctes borbonicus</name>
    <dbReference type="NCBI Taxonomy" id="1629725"/>
    <lineage>
        <taxon>Eukaryota</taxon>
        <taxon>Metazoa</taxon>
        <taxon>Ecdysozoa</taxon>
        <taxon>Arthropoda</taxon>
        <taxon>Hexapoda</taxon>
        <taxon>Insecta</taxon>
        <taxon>Pterygota</taxon>
        <taxon>Neoptera</taxon>
        <taxon>Endopterygota</taxon>
        <taxon>Coleoptera</taxon>
        <taxon>Polyphaga</taxon>
        <taxon>Scarabaeiformia</taxon>
        <taxon>Scarabaeidae</taxon>
        <taxon>Dynastinae</taxon>
        <taxon>Oryctes</taxon>
    </lineage>
</organism>